<organism evidence="1">
    <name type="scientific">marine sediment metagenome</name>
    <dbReference type="NCBI Taxonomy" id="412755"/>
    <lineage>
        <taxon>unclassified sequences</taxon>
        <taxon>metagenomes</taxon>
        <taxon>ecological metagenomes</taxon>
    </lineage>
</organism>
<feature type="non-terminal residue" evidence="1">
    <location>
        <position position="285"/>
    </location>
</feature>
<reference evidence="1" key="1">
    <citation type="journal article" date="2015" name="Nature">
        <title>Complex archaea that bridge the gap between prokaryotes and eukaryotes.</title>
        <authorList>
            <person name="Spang A."/>
            <person name="Saw J.H."/>
            <person name="Jorgensen S.L."/>
            <person name="Zaremba-Niedzwiedzka K."/>
            <person name="Martijn J."/>
            <person name="Lind A.E."/>
            <person name="van Eijk R."/>
            <person name="Schleper C."/>
            <person name="Guy L."/>
            <person name="Ettema T.J."/>
        </authorList>
    </citation>
    <scope>NUCLEOTIDE SEQUENCE</scope>
</reference>
<dbReference type="EMBL" id="LAZR01025084">
    <property type="protein sequence ID" value="KKL73046.1"/>
    <property type="molecule type" value="Genomic_DNA"/>
</dbReference>
<proteinExistence type="predicted"/>
<gene>
    <name evidence="1" type="ORF">LCGC14_2078870</name>
</gene>
<comment type="caution">
    <text evidence="1">The sequence shown here is derived from an EMBL/GenBank/DDBJ whole genome shotgun (WGS) entry which is preliminary data.</text>
</comment>
<dbReference type="AlphaFoldDB" id="A0A0F9F3I7"/>
<sequence length="285" mass="33525">MPLKLYDNTRISDHKMCNRYHYFRHRCYLSGTMPATFHVFGSCWHDSMDVIWKGIKELPNISNEDLRDVAYEAFKERWSKFDLPPADNLDEDTIKRFGARIPDVAFFMIGNYIERRRSFIEQVELLAVEKPFAVPLFPDDPNTFYVGRRDKDIRWNGRVWAVEHKSTAWGSVKTGFSPIYLETFSPNSQIDGYLHSLNMEYGKEAKGILVDMALITKTNHEHFMFLPLERSIASLDAWLWRTRREIDLIDINDEALDKVDPKASFMKAFPQNDKNCIQFMRPCVY</sequence>
<name>A0A0F9F3I7_9ZZZZ</name>
<accession>A0A0F9F3I7</accession>
<evidence type="ECO:0000313" key="1">
    <source>
        <dbReference type="EMBL" id="KKL73046.1"/>
    </source>
</evidence>
<protein>
    <submittedName>
        <fullName evidence="1">Uncharacterized protein</fullName>
    </submittedName>
</protein>